<evidence type="ECO:0000313" key="3">
    <source>
        <dbReference type="Proteomes" id="UP000030669"/>
    </source>
</evidence>
<accession>S7RY12</accession>
<dbReference type="Proteomes" id="UP000030669">
    <property type="component" value="Unassembled WGS sequence"/>
</dbReference>
<sequence>MPPSERFIRLYDSLPGDARRNLVEKHLVPLLNAVPLDRSRKAIAAASRMHKRYEGIPILNLKQKRKEVNALLDELEKDMKRSFVKGRSIRDELLSEIVDSLTDWLNDIWSIIYEYKVDFEEAHRCLVYAASVLEDLSSSRGLPSEGCKCAWNNLYVSLKIKKRNGRVVKSFSLSGGPSLDRALLWIWRDMFLVMLASGNTRLTSQLPEMLADMEHVMKWRALERMLCGGRMRVSWGDEEDEEEDEEDNWMREYEEDDHEDDPDRCSCSYHADHWPKKLNDHIVPLRKLVQDHLLSVFQVSPSLGLWECLLAISTDPKATRAQLEKQLSSIATSSTSTFVAALDIRSFQCNNEALISLLDTHAHLLRPRDAPSYQQAVISLSHNPFFQYRALQMLEKELLDAARAIRAALLGYFSEIDKQANKDEFEDIMKLRAASDARRERLEAWVDAIVTPGTQPPHPMAFAALMMGLPLGAAIADSDEPDPLGYLDIDQSDPDLEDLREEFRPQLKLRFESWVLAAGSVKGGSTVLSRVYKDILGSMPYVRARDAVDEMIGRLADRPSKHHICDGVDALARFAKTQKKKMATKADKQKRKAEKSAPPAVPPGPSTPPTPPTPSQSSPPALAPSFNGLDDVD</sequence>
<feature type="region of interest" description="Disordered" evidence="1">
    <location>
        <begin position="578"/>
        <end position="633"/>
    </location>
</feature>
<dbReference type="EMBL" id="KB469297">
    <property type="protein sequence ID" value="EPQ59835.1"/>
    <property type="molecule type" value="Genomic_DNA"/>
</dbReference>
<evidence type="ECO:0000256" key="1">
    <source>
        <dbReference type="SAM" id="MobiDB-lite"/>
    </source>
</evidence>
<feature type="compositionally biased region" description="Basic residues" evidence="1">
    <location>
        <begin position="578"/>
        <end position="593"/>
    </location>
</feature>
<feature type="compositionally biased region" description="Pro residues" evidence="1">
    <location>
        <begin position="599"/>
        <end position="614"/>
    </location>
</feature>
<protein>
    <submittedName>
        <fullName evidence="2">Uncharacterized protein</fullName>
    </submittedName>
</protein>
<feature type="region of interest" description="Disordered" evidence="1">
    <location>
        <begin position="236"/>
        <end position="264"/>
    </location>
</feature>
<evidence type="ECO:0000313" key="2">
    <source>
        <dbReference type="EMBL" id="EPQ59835.1"/>
    </source>
</evidence>
<dbReference type="GeneID" id="19303574"/>
<feature type="compositionally biased region" description="Low complexity" evidence="1">
    <location>
        <begin position="615"/>
        <end position="625"/>
    </location>
</feature>
<reference evidence="2 3" key="1">
    <citation type="journal article" date="2012" name="Science">
        <title>The Paleozoic origin of enzymatic lignin decomposition reconstructed from 31 fungal genomes.</title>
        <authorList>
            <person name="Floudas D."/>
            <person name="Binder M."/>
            <person name="Riley R."/>
            <person name="Barry K."/>
            <person name="Blanchette R.A."/>
            <person name="Henrissat B."/>
            <person name="Martinez A.T."/>
            <person name="Otillar R."/>
            <person name="Spatafora J.W."/>
            <person name="Yadav J.S."/>
            <person name="Aerts A."/>
            <person name="Benoit I."/>
            <person name="Boyd A."/>
            <person name="Carlson A."/>
            <person name="Copeland A."/>
            <person name="Coutinho P.M."/>
            <person name="de Vries R.P."/>
            <person name="Ferreira P."/>
            <person name="Findley K."/>
            <person name="Foster B."/>
            <person name="Gaskell J."/>
            <person name="Glotzer D."/>
            <person name="Gorecki P."/>
            <person name="Heitman J."/>
            <person name="Hesse C."/>
            <person name="Hori C."/>
            <person name="Igarashi K."/>
            <person name="Jurgens J.A."/>
            <person name="Kallen N."/>
            <person name="Kersten P."/>
            <person name="Kohler A."/>
            <person name="Kuees U."/>
            <person name="Kumar T.K.A."/>
            <person name="Kuo A."/>
            <person name="LaButti K."/>
            <person name="Larrondo L.F."/>
            <person name="Lindquist E."/>
            <person name="Ling A."/>
            <person name="Lombard V."/>
            <person name="Lucas S."/>
            <person name="Lundell T."/>
            <person name="Martin R."/>
            <person name="McLaughlin D.J."/>
            <person name="Morgenstern I."/>
            <person name="Morin E."/>
            <person name="Murat C."/>
            <person name="Nagy L.G."/>
            <person name="Nolan M."/>
            <person name="Ohm R.A."/>
            <person name="Patyshakuliyeva A."/>
            <person name="Rokas A."/>
            <person name="Ruiz-Duenas F.J."/>
            <person name="Sabat G."/>
            <person name="Salamov A."/>
            <person name="Samejima M."/>
            <person name="Schmutz J."/>
            <person name="Slot J.C."/>
            <person name="St John F."/>
            <person name="Stenlid J."/>
            <person name="Sun H."/>
            <person name="Sun S."/>
            <person name="Syed K."/>
            <person name="Tsang A."/>
            <person name="Wiebenga A."/>
            <person name="Young D."/>
            <person name="Pisabarro A."/>
            <person name="Eastwood D.C."/>
            <person name="Martin F."/>
            <person name="Cullen D."/>
            <person name="Grigoriev I.V."/>
            <person name="Hibbett D.S."/>
        </authorList>
    </citation>
    <scope>NUCLEOTIDE SEQUENCE [LARGE SCALE GENOMIC DNA]</scope>
    <source>
        <strain evidence="2 3">ATCC 11539</strain>
    </source>
</reference>
<dbReference type="eggNOG" id="ENOG502SJJG">
    <property type="taxonomic scope" value="Eukaryota"/>
</dbReference>
<dbReference type="RefSeq" id="XP_007862716.1">
    <property type="nucleotide sequence ID" value="XM_007864525.1"/>
</dbReference>
<dbReference type="KEGG" id="gtr:GLOTRDRAFT_136589"/>
<proteinExistence type="predicted"/>
<feature type="compositionally biased region" description="Acidic residues" evidence="1">
    <location>
        <begin position="236"/>
        <end position="262"/>
    </location>
</feature>
<name>S7RY12_GLOTA</name>
<dbReference type="HOGENOM" id="CLU_017400_0_0_1"/>
<dbReference type="OMA" id="FIWRDLF"/>
<gene>
    <name evidence="2" type="ORF">GLOTRDRAFT_136589</name>
</gene>
<dbReference type="OrthoDB" id="2742205at2759"/>
<dbReference type="STRING" id="670483.S7RY12"/>
<dbReference type="AlphaFoldDB" id="S7RY12"/>
<keyword evidence="3" id="KW-1185">Reference proteome</keyword>
<organism evidence="2 3">
    <name type="scientific">Gloeophyllum trabeum (strain ATCC 11539 / FP-39264 / Madison 617)</name>
    <name type="common">Brown rot fungus</name>
    <dbReference type="NCBI Taxonomy" id="670483"/>
    <lineage>
        <taxon>Eukaryota</taxon>
        <taxon>Fungi</taxon>
        <taxon>Dikarya</taxon>
        <taxon>Basidiomycota</taxon>
        <taxon>Agaricomycotina</taxon>
        <taxon>Agaricomycetes</taxon>
        <taxon>Gloeophyllales</taxon>
        <taxon>Gloeophyllaceae</taxon>
        <taxon>Gloeophyllum</taxon>
    </lineage>
</organism>